<evidence type="ECO:0000313" key="2">
    <source>
        <dbReference type="Proteomes" id="UP001324115"/>
    </source>
</evidence>
<accession>A0AAN7EY14</accession>
<comment type="caution">
    <text evidence="1">The sequence shown here is derived from an EMBL/GenBank/DDBJ whole genome shotgun (WGS) entry which is preliminary data.</text>
</comment>
<evidence type="ECO:0000313" key="1">
    <source>
        <dbReference type="EMBL" id="KAK4582063.1"/>
    </source>
</evidence>
<dbReference type="EMBL" id="JAXUIC010000007">
    <property type="protein sequence ID" value="KAK4582063.1"/>
    <property type="molecule type" value="Genomic_DNA"/>
</dbReference>
<name>A0AAN7EY14_QUERU</name>
<dbReference type="Proteomes" id="UP001324115">
    <property type="component" value="Unassembled WGS sequence"/>
</dbReference>
<protein>
    <submittedName>
        <fullName evidence="1">Uncharacterized protein</fullName>
    </submittedName>
</protein>
<reference evidence="1 2" key="1">
    <citation type="journal article" date="2023" name="G3 (Bethesda)">
        <title>A haplotype-resolved chromosome-scale genome for Quercus rubra L. provides insights into the genetics of adaptive traits for red oak species.</title>
        <authorList>
            <person name="Kapoor B."/>
            <person name="Jenkins J."/>
            <person name="Schmutz J."/>
            <person name="Zhebentyayeva T."/>
            <person name="Kuelheim C."/>
            <person name="Coggeshall M."/>
            <person name="Heim C."/>
            <person name="Lasky J.R."/>
            <person name="Leites L."/>
            <person name="Islam-Faridi N."/>
            <person name="Romero-Severson J."/>
            <person name="DeLeo V.L."/>
            <person name="Lucas S.M."/>
            <person name="Lazic D."/>
            <person name="Gailing O."/>
            <person name="Carlson J."/>
            <person name="Staton M."/>
        </authorList>
    </citation>
    <scope>NUCLEOTIDE SEQUENCE [LARGE SCALE GENOMIC DNA]</scope>
    <source>
        <strain evidence="1">Pseudo-F2</strain>
    </source>
</reference>
<sequence>MGFLSSICCCFYLPSRVSSDGGGALNQPLKSNFIKTEVQTTILHRLLRVTSYDNGWRHGKWQQS</sequence>
<dbReference type="AlphaFoldDB" id="A0AAN7EY14"/>
<proteinExistence type="predicted"/>
<keyword evidence="2" id="KW-1185">Reference proteome</keyword>
<gene>
    <name evidence="1" type="ORF">RGQ29_025292</name>
</gene>
<organism evidence="1 2">
    <name type="scientific">Quercus rubra</name>
    <name type="common">Northern red oak</name>
    <name type="synonym">Quercus borealis</name>
    <dbReference type="NCBI Taxonomy" id="3512"/>
    <lineage>
        <taxon>Eukaryota</taxon>
        <taxon>Viridiplantae</taxon>
        <taxon>Streptophyta</taxon>
        <taxon>Embryophyta</taxon>
        <taxon>Tracheophyta</taxon>
        <taxon>Spermatophyta</taxon>
        <taxon>Magnoliopsida</taxon>
        <taxon>eudicotyledons</taxon>
        <taxon>Gunneridae</taxon>
        <taxon>Pentapetalae</taxon>
        <taxon>rosids</taxon>
        <taxon>fabids</taxon>
        <taxon>Fagales</taxon>
        <taxon>Fagaceae</taxon>
        <taxon>Quercus</taxon>
    </lineage>
</organism>